<gene>
    <name evidence="1" type="ORF">DARMORV10_A09P37410.1</name>
</gene>
<dbReference type="Proteomes" id="UP001295469">
    <property type="component" value="Chromosome A09"/>
</dbReference>
<name>A0A816P7L4_BRANA</name>
<dbReference type="EMBL" id="HG994363">
    <property type="protein sequence ID" value="CAF2044977.1"/>
    <property type="molecule type" value="Genomic_DNA"/>
</dbReference>
<proteinExistence type="predicted"/>
<protein>
    <submittedName>
        <fullName evidence="1">(rape) hypothetical protein</fullName>
    </submittedName>
</protein>
<organism evidence="1">
    <name type="scientific">Brassica napus</name>
    <name type="common">Rape</name>
    <dbReference type="NCBI Taxonomy" id="3708"/>
    <lineage>
        <taxon>Eukaryota</taxon>
        <taxon>Viridiplantae</taxon>
        <taxon>Streptophyta</taxon>
        <taxon>Embryophyta</taxon>
        <taxon>Tracheophyta</taxon>
        <taxon>Spermatophyta</taxon>
        <taxon>Magnoliopsida</taxon>
        <taxon>eudicotyledons</taxon>
        <taxon>Gunneridae</taxon>
        <taxon>Pentapetalae</taxon>
        <taxon>rosids</taxon>
        <taxon>malvids</taxon>
        <taxon>Brassicales</taxon>
        <taxon>Brassicaceae</taxon>
        <taxon>Brassiceae</taxon>
        <taxon>Brassica</taxon>
    </lineage>
</organism>
<evidence type="ECO:0000313" key="1">
    <source>
        <dbReference type="EMBL" id="CAF2044977.1"/>
    </source>
</evidence>
<sequence>MANRDVERVEKQNNTNNYFYDESSIDTLWTSWLVIRGEVFSQKFLSGDNSFSKKQRSSRFLKDDPGKRLNPYGIIVEIEDKCESLS</sequence>
<dbReference type="AlphaFoldDB" id="A0A816P7L4"/>
<accession>A0A816P7L4</accession>
<reference evidence="1" key="1">
    <citation type="submission" date="2021-01" db="EMBL/GenBank/DDBJ databases">
        <authorList>
            <consortium name="Genoscope - CEA"/>
            <person name="William W."/>
        </authorList>
    </citation>
    <scope>NUCLEOTIDE SEQUENCE</scope>
</reference>